<name>A0A381V2Y2_9ZZZZ</name>
<dbReference type="InterPro" id="IPR018389">
    <property type="entry name" value="DctP_fam"/>
</dbReference>
<protein>
    <submittedName>
        <fullName evidence="2">Uncharacterized protein</fullName>
    </submittedName>
</protein>
<dbReference type="PIRSF" id="PIRSF039026">
    <property type="entry name" value="SiaP"/>
    <property type="match status" value="1"/>
</dbReference>
<sequence length="386" mass="42305">MFKYYKTANVLSALLLILEKKMIKSIKILVGSACVLTLLLGGVVQAKKVTIRVQSVIPSKADEVVMLKQFGSNVSALTNGEVEIKVLPAGAVVGVKETLEAVDKGLIEGGFAWTHYWSGYHPAAMLFGSPTAGAGLGIDNIAWISWYMYGGGQQLYDELWGEMGMNIKGLMLQPVGPEALGWFKEPINSMADFRKYRFRTPPGIPGQSYKDIGVAAVAMGGGDILPALEKGVIDAAEWCCPKPDSVFGFQKVLKHYYLQGLHQVVVNADMYINGDVWRSLTPAQQRAMKIAADASLIQSLAYRIYENGKALKDLTENHGVILHDTPADYFTEYMAATAKLYAKLNKENKFFAKVYNSMKNFADLAVPFWSGAQMTNANLGMAYVNK</sequence>
<dbReference type="Gene3D" id="3.40.190.170">
    <property type="entry name" value="Bacterial extracellular solute-binding protein, family 7"/>
    <property type="match status" value="1"/>
</dbReference>
<proteinExistence type="predicted"/>
<dbReference type="InterPro" id="IPR026289">
    <property type="entry name" value="SBP_TakP-like"/>
</dbReference>
<evidence type="ECO:0000313" key="2">
    <source>
        <dbReference type="EMBL" id="SVA34725.1"/>
    </source>
</evidence>
<dbReference type="GO" id="GO:0055085">
    <property type="term" value="P:transmembrane transport"/>
    <property type="evidence" value="ECO:0007669"/>
    <property type="project" value="InterPro"/>
</dbReference>
<dbReference type="CDD" id="cd13604">
    <property type="entry name" value="PBP2_TRAP_ketoacid_lactate_like"/>
    <property type="match status" value="1"/>
</dbReference>
<dbReference type="PANTHER" id="PTHR33376:SF5">
    <property type="entry name" value="EXTRACYTOPLASMIC SOLUTE RECEPTOR PROTEIN"/>
    <property type="match status" value="1"/>
</dbReference>
<dbReference type="AlphaFoldDB" id="A0A381V2Y2"/>
<evidence type="ECO:0000256" key="1">
    <source>
        <dbReference type="ARBA" id="ARBA00022729"/>
    </source>
</evidence>
<dbReference type="GO" id="GO:0031317">
    <property type="term" value="C:tripartite ATP-independent periplasmic transporter complex"/>
    <property type="evidence" value="ECO:0007669"/>
    <property type="project" value="InterPro"/>
</dbReference>
<gene>
    <name evidence="2" type="ORF">METZ01_LOCUS87579</name>
</gene>
<dbReference type="Pfam" id="PF03480">
    <property type="entry name" value="DctP"/>
    <property type="match status" value="1"/>
</dbReference>
<organism evidence="2">
    <name type="scientific">marine metagenome</name>
    <dbReference type="NCBI Taxonomy" id="408172"/>
    <lineage>
        <taxon>unclassified sequences</taxon>
        <taxon>metagenomes</taxon>
        <taxon>ecological metagenomes</taxon>
    </lineage>
</organism>
<dbReference type="InterPro" id="IPR038404">
    <property type="entry name" value="TRAP_DctP_sf"/>
</dbReference>
<keyword evidence="1" id="KW-0732">Signal</keyword>
<dbReference type="PANTHER" id="PTHR33376">
    <property type="match status" value="1"/>
</dbReference>
<dbReference type="Gene3D" id="3.40.190.10">
    <property type="entry name" value="Periplasmic binding protein-like II"/>
    <property type="match status" value="1"/>
</dbReference>
<dbReference type="EMBL" id="UINC01007712">
    <property type="protein sequence ID" value="SVA34725.1"/>
    <property type="molecule type" value="Genomic_DNA"/>
</dbReference>
<reference evidence="2" key="1">
    <citation type="submission" date="2018-05" db="EMBL/GenBank/DDBJ databases">
        <authorList>
            <person name="Lanie J.A."/>
            <person name="Ng W.-L."/>
            <person name="Kazmierczak K.M."/>
            <person name="Andrzejewski T.M."/>
            <person name="Davidsen T.M."/>
            <person name="Wayne K.J."/>
            <person name="Tettelin H."/>
            <person name="Glass J.I."/>
            <person name="Rusch D."/>
            <person name="Podicherti R."/>
            <person name="Tsui H.-C.T."/>
            <person name="Winkler M.E."/>
        </authorList>
    </citation>
    <scope>NUCLEOTIDE SEQUENCE</scope>
</reference>
<accession>A0A381V2Y2</accession>